<organism evidence="2 3">
    <name type="scientific">Candidatus Faeciplasma pullistercoris</name>
    <dbReference type="NCBI Taxonomy" id="2840800"/>
    <lineage>
        <taxon>Bacteria</taxon>
        <taxon>Bacillati</taxon>
        <taxon>Bacillota</taxon>
        <taxon>Clostridia</taxon>
        <taxon>Eubacteriales</taxon>
        <taxon>Oscillospiraceae</taxon>
        <taxon>Oscillospiraceae incertae sedis</taxon>
        <taxon>Candidatus Faeciplasma</taxon>
    </lineage>
</organism>
<proteinExistence type="predicted"/>
<comment type="caution">
    <text evidence="2">The sequence shown here is derived from an EMBL/GenBank/DDBJ whole genome shotgun (WGS) entry which is preliminary data.</text>
</comment>
<accession>A0A9D1GUG2</accession>
<keyword evidence="1" id="KW-1133">Transmembrane helix</keyword>
<feature type="transmembrane region" description="Helical" evidence="1">
    <location>
        <begin position="32"/>
        <end position="51"/>
    </location>
</feature>
<reference evidence="2" key="2">
    <citation type="journal article" date="2021" name="PeerJ">
        <title>Extensive microbial diversity within the chicken gut microbiome revealed by metagenomics and culture.</title>
        <authorList>
            <person name="Gilroy R."/>
            <person name="Ravi A."/>
            <person name="Getino M."/>
            <person name="Pursley I."/>
            <person name="Horton D.L."/>
            <person name="Alikhan N.F."/>
            <person name="Baker D."/>
            <person name="Gharbi K."/>
            <person name="Hall N."/>
            <person name="Watson M."/>
            <person name="Adriaenssens E.M."/>
            <person name="Foster-Nyarko E."/>
            <person name="Jarju S."/>
            <person name="Secka A."/>
            <person name="Antonio M."/>
            <person name="Oren A."/>
            <person name="Chaudhuri R.R."/>
            <person name="La Ragione R."/>
            <person name="Hildebrand F."/>
            <person name="Pallen M.J."/>
        </authorList>
    </citation>
    <scope>NUCLEOTIDE SEQUENCE</scope>
    <source>
        <strain evidence="2">CHK33-4379</strain>
    </source>
</reference>
<evidence type="ECO:0000313" key="3">
    <source>
        <dbReference type="Proteomes" id="UP000824136"/>
    </source>
</evidence>
<keyword evidence="1" id="KW-0472">Membrane</keyword>
<dbReference type="AlphaFoldDB" id="A0A9D1GUG2"/>
<dbReference type="Proteomes" id="UP000824136">
    <property type="component" value="Unassembled WGS sequence"/>
</dbReference>
<protein>
    <submittedName>
        <fullName evidence="2">Uncharacterized protein</fullName>
    </submittedName>
</protein>
<keyword evidence="1" id="KW-0812">Transmembrane</keyword>
<reference evidence="2" key="1">
    <citation type="submission" date="2020-10" db="EMBL/GenBank/DDBJ databases">
        <authorList>
            <person name="Gilroy R."/>
        </authorList>
    </citation>
    <scope>NUCLEOTIDE SEQUENCE</scope>
    <source>
        <strain evidence="2">CHK33-4379</strain>
    </source>
</reference>
<name>A0A9D1GUG2_9FIRM</name>
<feature type="transmembrane region" description="Helical" evidence="1">
    <location>
        <begin position="5"/>
        <end position="26"/>
    </location>
</feature>
<dbReference type="EMBL" id="DVLL01000012">
    <property type="protein sequence ID" value="HIT58675.1"/>
    <property type="molecule type" value="Genomic_DNA"/>
</dbReference>
<sequence>MSKSYILNSVSALMGLAGVLLVVVPMFLGGSFILIVLGFVLLAAGVVVRAVNVRCPFCHHIVADCGGQCPYCGNILA</sequence>
<evidence type="ECO:0000313" key="2">
    <source>
        <dbReference type="EMBL" id="HIT58675.1"/>
    </source>
</evidence>
<gene>
    <name evidence="2" type="ORF">IAC39_03035</name>
</gene>
<evidence type="ECO:0000256" key="1">
    <source>
        <dbReference type="SAM" id="Phobius"/>
    </source>
</evidence>